<dbReference type="SUPFAM" id="SSF48576">
    <property type="entry name" value="Terpenoid synthases"/>
    <property type="match status" value="1"/>
</dbReference>
<gene>
    <name evidence="1" type="ORF">AOQ84DRAFT_423061</name>
</gene>
<keyword evidence="2" id="KW-1185">Reference proteome</keyword>
<proteinExistence type="predicted"/>
<dbReference type="EMBL" id="KV750963">
    <property type="protein sequence ID" value="OCL02396.1"/>
    <property type="molecule type" value="Genomic_DNA"/>
</dbReference>
<dbReference type="InterPro" id="IPR008949">
    <property type="entry name" value="Isoprenoid_synthase_dom_sf"/>
</dbReference>
<reference evidence="1 2" key="1">
    <citation type="journal article" date="2016" name="Nat. Commun.">
        <title>Ectomycorrhizal ecology is imprinted in the genome of the dominant symbiotic fungus Cenococcum geophilum.</title>
        <authorList>
            <consortium name="DOE Joint Genome Institute"/>
            <person name="Peter M."/>
            <person name="Kohler A."/>
            <person name="Ohm R.A."/>
            <person name="Kuo A."/>
            <person name="Krutzmann J."/>
            <person name="Morin E."/>
            <person name="Arend M."/>
            <person name="Barry K.W."/>
            <person name="Binder M."/>
            <person name="Choi C."/>
            <person name="Clum A."/>
            <person name="Copeland A."/>
            <person name="Grisel N."/>
            <person name="Haridas S."/>
            <person name="Kipfer T."/>
            <person name="LaButti K."/>
            <person name="Lindquist E."/>
            <person name="Lipzen A."/>
            <person name="Maire R."/>
            <person name="Meier B."/>
            <person name="Mihaltcheva S."/>
            <person name="Molinier V."/>
            <person name="Murat C."/>
            <person name="Poggeler S."/>
            <person name="Quandt C.A."/>
            <person name="Sperisen C."/>
            <person name="Tritt A."/>
            <person name="Tisserant E."/>
            <person name="Crous P.W."/>
            <person name="Henrissat B."/>
            <person name="Nehls U."/>
            <person name="Egli S."/>
            <person name="Spatafora J.W."/>
            <person name="Grigoriev I.V."/>
            <person name="Martin F.M."/>
        </authorList>
    </citation>
    <scope>NUCLEOTIDE SEQUENCE [LARGE SCALE GENOMIC DNA]</scope>
    <source>
        <strain evidence="1 2">CBS 207.34</strain>
    </source>
</reference>
<dbReference type="Proteomes" id="UP000250140">
    <property type="component" value="Unassembled WGS sequence"/>
</dbReference>
<dbReference type="OrthoDB" id="2861623at2759"/>
<evidence type="ECO:0000313" key="1">
    <source>
        <dbReference type="EMBL" id="OCL02396.1"/>
    </source>
</evidence>
<protein>
    <submittedName>
        <fullName evidence="1">Uncharacterized protein</fullName>
    </submittedName>
</protein>
<evidence type="ECO:0000313" key="2">
    <source>
        <dbReference type="Proteomes" id="UP000250140"/>
    </source>
</evidence>
<name>A0A8E2EPS7_9PEZI</name>
<dbReference type="AlphaFoldDB" id="A0A8E2EPS7"/>
<dbReference type="Gene3D" id="1.10.600.10">
    <property type="entry name" value="Farnesyl Diphosphate Synthase"/>
    <property type="match status" value="1"/>
</dbReference>
<sequence length="104" mass="12016">MYLYLAIGRGSLNLLNRVNDLLSIKNELAQDSIDSLIPLMYLHTGNIQAAVEVTSFLHSEIQCFDYTAQLIFSRYKFADEESQNQLRNYVTGCRQYCTGNLIWR</sequence>
<organism evidence="1 2">
    <name type="scientific">Glonium stellatum</name>
    <dbReference type="NCBI Taxonomy" id="574774"/>
    <lineage>
        <taxon>Eukaryota</taxon>
        <taxon>Fungi</taxon>
        <taxon>Dikarya</taxon>
        <taxon>Ascomycota</taxon>
        <taxon>Pezizomycotina</taxon>
        <taxon>Dothideomycetes</taxon>
        <taxon>Pleosporomycetidae</taxon>
        <taxon>Gloniales</taxon>
        <taxon>Gloniaceae</taxon>
        <taxon>Glonium</taxon>
    </lineage>
</organism>
<accession>A0A8E2EPS7</accession>